<protein>
    <submittedName>
        <fullName evidence="3">Cyclic di-GMP phosphodiesterase</fullName>
        <ecNumber evidence="3">3.1.4.-</ecNumber>
    </submittedName>
</protein>
<dbReference type="EMBL" id="VSSQ01005594">
    <property type="protein sequence ID" value="MPM29739.1"/>
    <property type="molecule type" value="Genomic_DNA"/>
</dbReference>
<evidence type="ECO:0000313" key="3">
    <source>
        <dbReference type="EMBL" id="MPM29739.1"/>
    </source>
</evidence>
<feature type="domain" description="HD" evidence="1">
    <location>
        <begin position="131"/>
        <end position="254"/>
    </location>
</feature>
<dbReference type="SUPFAM" id="SSF109604">
    <property type="entry name" value="HD-domain/PDEase-like"/>
    <property type="match status" value="1"/>
</dbReference>
<dbReference type="SMART" id="SM00471">
    <property type="entry name" value="HDc"/>
    <property type="match status" value="1"/>
</dbReference>
<sequence>MIYIPVGHLKDGMILAQNVNTEVGGNPLLAKGQVLKEIYINRLKYFNITGVYIESSFSNDVEMIPMIDEKLKTEALLQLKSTFNDLANTGKLMVSTIQSLKDIAYRLVDSILSNEEVLINLIDLKGYDDYTYQHSLCVTIIAVSLGNKMDLNKSILKQLALSGLLHDLGKMSVPKTILNKPGKLTDEEFEIIKQHPETAVKLLEKTRLISTMALQGIQSHHERFDGNGYSRGLSGDNIPLFGRILAVADVYDALTSNRPYRKAGLPNEVIEYMMGNAYIHFDYEVLKAFLKSVVAYPAGMLVTLSDGKKAMIVKNNEENTLRPIVRLINNNETEYTDIDLLHNEEYWNITIVGMGYDDDSTDFCSVSDM</sequence>
<gene>
    <name evidence="3" type="ORF">SDC9_76280</name>
</gene>
<dbReference type="AlphaFoldDB" id="A0A644YN56"/>
<feature type="domain" description="HD-GYP" evidence="2">
    <location>
        <begin position="109"/>
        <end position="305"/>
    </location>
</feature>
<name>A0A644YN56_9ZZZZ</name>
<evidence type="ECO:0000259" key="1">
    <source>
        <dbReference type="PROSITE" id="PS51831"/>
    </source>
</evidence>
<dbReference type="InterPro" id="IPR006675">
    <property type="entry name" value="HDIG_dom"/>
</dbReference>
<comment type="caution">
    <text evidence="3">The sequence shown here is derived from an EMBL/GenBank/DDBJ whole genome shotgun (WGS) entry which is preliminary data.</text>
</comment>
<evidence type="ECO:0000259" key="2">
    <source>
        <dbReference type="PROSITE" id="PS51832"/>
    </source>
</evidence>
<dbReference type="NCBIfam" id="TIGR00277">
    <property type="entry name" value="HDIG"/>
    <property type="match status" value="1"/>
</dbReference>
<dbReference type="PROSITE" id="PS51831">
    <property type="entry name" value="HD"/>
    <property type="match status" value="1"/>
</dbReference>
<dbReference type="EC" id="3.1.4.-" evidence="3"/>
<dbReference type="GO" id="GO:0016787">
    <property type="term" value="F:hydrolase activity"/>
    <property type="evidence" value="ECO:0007669"/>
    <property type="project" value="UniProtKB-KW"/>
</dbReference>
<keyword evidence="3" id="KW-0378">Hydrolase</keyword>
<organism evidence="3">
    <name type="scientific">bioreactor metagenome</name>
    <dbReference type="NCBI Taxonomy" id="1076179"/>
    <lineage>
        <taxon>unclassified sequences</taxon>
        <taxon>metagenomes</taxon>
        <taxon>ecological metagenomes</taxon>
    </lineage>
</organism>
<dbReference type="InterPro" id="IPR037522">
    <property type="entry name" value="HD_GYP_dom"/>
</dbReference>
<dbReference type="PROSITE" id="PS51832">
    <property type="entry name" value="HD_GYP"/>
    <property type="match status" value="1"/>
</dbReference>
<dbReference type="Gene3D" id="1.10.3210.10">
    <property type="entry name" value="Hypothetical protein af1432"/>
    <property type="match status" value="1"/>
</dbReference>
<reference evidence="3" key="1">
    <citation type="submission" date="2019-08" db="EMBL/GenBank/DDBJ databases">
        <authorList>
            <person name="Kucharzyk K."/>
            <person name="Murdoch R.W."/>
            <person name="Higgins S."/>
            <person name="Loffler F."/>
        </authorList>
    </citation>
    <scope>NUCLEOTIDE SEQUENCE</scope>
</reference>
<dbReference type="InterPro" id="IPR006674">
    <property type="entry name" value="HD_domain"/>
</dbReference>
<proteinExistence type="predicted"/>
<accession>A0A644YN56</accession>
<dbReference type="CDD" id="cd00077">
    <property type="entry name" value="HDc"/>
    <property type="match status" value="1"/>
</dbReference>
<dbReference type="PANTHER" id="PTHR43155">
    <property type="entry name" value="CYCLIC DI-GMP PHOSPHODIESTERASE PA4108-RELATED"/>
    <property type="match status" value="1"/>
</dbReference>
<dbReference type="Pfam" id="PF13487">
    <property type="entry name" value="HD_5"/>
    <property type="match status" value="1"/>
</dbReference>
<dbReference type="InterPro" id="IPR003607">
    <property type="entry name" value="HD/PDEase_dom"/>
</dbReference>
<dbReference type="PANTHER" id="PTHR43155:SF2">
    <property type="entry name" value="CYCLIC DI-GMP PHOSPHODIESTERASE PA4108"/>
    <property type="match status" value="1"/>
</dbReference>